<sequence>MADVSRSYWLGALGLAEALGIAVVASTYAAIDRGLIGVEAGAVLLAGGFEGLCLGTAQASGLRRLGARPVAWIGLTVAGAVLGYGLSLLGMAGGGDTGAQGLEPPLWLIALAGGGVGLGMGAVMGLVQLPALPASVARGRWVLANVLGWVPAMALIMLAASLAERSWPLWQVAALGAVSGAGAGMCVALATWAAIKET</sequence>
<comment type="caution">
    <text evidence="2">The sequence shown here is derived from an EMBL/GenBank/DDBJ whole genome shotgun (WGS) entry which is preliminary data.</text>
</comment>
<feature type="transmembrane region" description="Helical" evidence="1">
    <location>
        <begin position="69"/>
        <end position="86"/>
    </location>
</feature>
<keyword evidence="1" id="KW-0812">Transmembrane</keyword>
<dbReference type="AlphaFoldDB" id="A0AAE4B1R9"/>
<feature type="transmembrane region" description="Helical" evidence="1">
    <location>
        <begin position="169"/>
        <end position="195"/>
    </location>
</feature>
<keyword evidence="3" id="KW-1185">Reference proteome</keyword>
<feature type="transmembrane region" description="Helical" evidence="1">
    <location>
        <begin position="35"/>
        <end position="57"/>
    </location>
</feature>
<accession>A0AAE4B1R9</accession>
<feature type="transmembrane region" description="Helical" evidence="1">
    <location>
        <begin position="7"/>
        <end position="29"/>
    </location>
</feature>
<dbReference type="Proteomes" id="UP001226762">
    <property type="component" value="Unassembled WGS sequence"/>
</dbReference>
<keyword evidence="1" id="KW-1133">Transmembrane helix</keyword>
<keyword evidence="1" id="KW-0472">Membrane</keyword>
<evidence type="ECO:0000313" key="3">
    <source>
        <dbReference type="Proteomes" id="UP001226762"/>
    </source>
</evidence>
<reference evidence="2" key="1">
    <citation type="submission" date="2022-07" db="EMBL/GenBank/DDBJ databases">
        <authorList>
            <person name="Otstavnykh N."/>
            <person name="Isaeva M."/>
            <person name="Bystritskaya E."/>
        </authorList>
    </citation>
    <scope>NUCLEOTIDE SEQUENCE</scope>
    <source>
        <strain evidence="2">KCTC 52189</strain>
    </source>
</reference>
<name>A0AAE4B1R9_9RHOB</name>
<feature type="transmembrane region" description="Helical" evidence="1">
    <location>
        <begin position="141"/>
        <end position="163"/>
    </location>
</feature>
<protein>
    <submittedName>
        <fullName evidence="2">Uncharacterized protein</fullName>
    </submittedName>
</protein>
<reference evidence="2" key="2">
    <citation type="submission" date="2023-02" db="EMBL/GenBank/DDBJ databases">
        <title>'Rhodoalgimonas zhirmunskyi' gen. nov., isolated from a red alga.</title>
        <authorList>
            <person name="Nedashkovskaya O.I."/>
            <person name="Otstavnykh N.Y."/>
            <person name="Bystritskaya E.P."/>
            <person name="Balabanova L.A."/>
            <person name="Isaeva M.P."/>
        </authorList>
    </citation>
    <scope>NUCLEOTIDE SEQUENCE</scope>
    <source>
        <strain evidence="2">KCTC 52189</strain>
    </source>
</reference>
<dbReference type="RefSeq" id="WP_306733611.1">
    <property type="nucleotide sequence ID" value="NZ_JANHAX010000001.1"/>
</dbReference>
<proteinExistence type="predicted"/>
<evidence type="ECO:0000313" key="2">
    <source>
        <dbReference type="EMBL" id="MDQ2088338.1"/>
    </source>
</evidence>
<gene>
    <name evidence="2" type="ORF">NO357_00285</name>
</gene>
<dbReference type="EMBL" id="JANHAX010000001">
    <property type="protein sequence ID" value="MDQ2088338.1"/>
    <property type="molecule type" value="Genomic_DNA"/>
</dbReference>
<evidence type="ECO:0000256" key="1">
    <source>
        <dbReference type="SAM" id="Phobius"/>
    </source>
</evidence>
<feature type="transmembrane region" description="Helical" evidence="1">
    <location>
        <begin position="106"/>
        <end position="129"/>
    </location>
</feature>
<organism evidence="2 3">
    <name type="scientific">Marimonas arenosa</name>
    <dbReference type="NCBI Taxonomy" id="1795305"/>
    <lineage>
        <taxon>Bacteria</taxon>
        <taxon>Pseudomonadati</taxon>
        <taxon>Pseudomonadota</taxon>
        <taxon>Alphaproteobacteria</taxon>
        <taxon>Rhodobacterales</taxon>
        <taxon>Paracoccaceae</taxon>
        <taxon>Marimonas</taxon>
    </lineage>
</organism>